<protein>
    <submittedName>
        <fullName evidence="1">Uncharacterized protein</fullName>
    </submittedName>
</protein>
<dbReference type="EMBL" id="MDYQ01000003">
    <property type="protein sequence ID" value="PRP89355.1"/>
    <property type="molecule type" value="Genomic_DNA"/>
</dbReference>
<sequence>MTALTRIDRKKPSQKKFEWIEKLKRERHHQATHRCRLDMWNWHTDTICVNRTPTTAEAYVPLLGLVGKVAVYNGGHERTVLVKRRVSSSAGYTLQSI</sequence>
<keyword evidence="2" id="KW-1185">Reference proteome</keyword>
<proteinExistence type="predicted"/>
<name>A0A2P6NZF5_9EUKA</name>
<evidence type="ECO:0000313" key="2">
    <source>
        <dbReference type="Proteomes" id="UP000241769"/>
    </source>
</evidence>
<dbReference type="InParanoid" id="A0A2P6NZF5"/>
<accession>A0A2P6NZF5</accession>
<organism evidence="1 2">
    <name type="scientific">Planoprotostelium fungivorum</name>
    <dbReference type="NCBI Taxonomy" id="1890364"/>
    <lineage>
        <taxon>Eukaryota</taxon>
        <taxon>Amoebozoa</taxon>
        <taxon>Evosea</taxon>
        <taxon>Variosea</taxon>
        <taxon>Cavosteliida</taxon>
        <taxon>Cavosteliaceae</taxon>
        <taxon>Planoprotostelium</taxon>
    </lineage>
</organism>
<evidence type="ECO:0000313" key="1">
    <source>
        <dbReference type="EMBL" id="PRP89355.1"/>
    </source>
</evidence>
<reference evidence="1 2" key="1">
    <citation type="journal article" date="2018" name="Genome Biol. Evol.">
        <title>Multiple Roots of Fruiting Body Formation in Amoebozoa.</title>
        <authorList>
            <person name="Hillmann F."/>
            <person name="Forbes G."/>
            <person name="Novohradska S."/>
            <person name="Ferling I."/>
            <person name="Riege K."/>
            <person name="Groth M."/>
            <person name="Westermann M."/>
            <person name="Marz M."/>
            <person name="Spaller T."/>
            <person name="Winckler T."/>
            <person name="Schaap P."/>
            <person name="Glockner G."/>
        </authorList>
    </citation>
    <scope>NUCLEOTIDE SEQUENCE [LARGE SCALE GENOMIC DNA]</scope>
    <source>
        <strain evidence="1 2">Jena</strain>
    </source>
</reference>
<comment type="caution">
    <text evidence="1">The sequence shown here is derived from an EMBL/GenBank/DDBJ whole genome shotgun (WGS) entry which is preliminary data.</text>
</comment>
<gene>
    <name evidence="1" type="ORF">PROFUN_01218</name>
</gene>
<dbReference type="Proteomes" id="UP000241769">
    <property type="component" value="Unassembled WGS sequence"/>
</dbReference>
<dbReference type="AlphaFoldDB" id="A0A2P6NZF5"/>